<name>A0AA39PKG1_9AGAR</name>
<accession>A0AA39PKG1</accession>
<protein>
    <recommendedName>
        <fullName evidence="3">Chaperone DnaJ C-terminal domain-containing protein</fullName>
    </recommendedName>
</protein>
<dbReference type="Proteomes" id="UP001175227">
    <property type="component" value="Unassembled WGS sequence"/>
</dbReference>
<dbReference type="CDD" id="cd10747">
    <property type="entry name" value="DnaJ_C"/>
    <property type="match status" value="1"/>
</dbReference>
<evidence type="ECO:0000259" key="3">
    <source>
        <dbReference type="Pfam" id="PF01556"/>
    </source>
</evidence>
<dbReference type="GO" id="GO:0051082">
    <property type="term" value="F:unfolded protein binding"/>
    <property type="evidence" value="ECO:0007669"/>
    <property type="project" value="InterPro"/>
</dbReference>
<proteinExistence type="predicted"/>
<feature type="compositionally biased region" description="Basic and acidic residues" evidence="2">
    <location>
        <begin position="140"/>
        <end position="149"/>
    </location>
</feature>
<feature type="region of interest" description="Disordered" evidence="2">
    <location>
        <begin position="65"/>
        <end position="152"/>
    </location>
</feature>
<feature type="domain" description="Chaperone DnaJ C-terminal" evidence="3">
    <location>
        <begin position="192"/>
        <end position="351"/>
    </location>
</feature>
<dbReference type="GO" id="GO:0006457">
    <property type="term" value="P:protein folding"/>
    <property type="evidence" value="ECO:0007669"/>
    <property type="project" value="InterPro"/>
</dbReference>
<dbReference type="AlphaFoldDB" id="A0AA39PKG1"/>
<evidence type="ECO:0000256" key="2">
    <source>
        <dbReference type="SAM" id="MobiDB-lite"/>
    </source>
</evidence>
<dbReference type="Gene3D" id="2.60.260.20">
    <property type="entry name" value="Urease metallochaperone UreE, N-terminal domain"/>
    <property type="match status" value="2"/>
</dbReference>
<evidence type="ECO:0000256" key="1">
    <source>
        <dbReference type="ARBA" id="ARBA00023186"/>
    </source>
</evidence>
<feature type="compositionally biased region" description="Basic and acidic residues" evidence="2">
    <location>
        <begin position="114"/>
        <end position="125"/>
    </location>
</feature>
<dbReference type="PANTHER" id="PTHR24078:SF553">
    <property type="entry name" value="DNAJ HOMOLOG SUBFAMILY B MEMBER 5"/>
    <property type="match status" value="1"/>
</dbReference>
<dbReference type="InterPro" id="IPR008971">
    <property type="entry name" value="HSP40/DnaJ_pept-bd"/>
</dbReference>
<dbReference type="EMBL" id="JAUEPR010000005">
    <property type="protein sequence ID" value="KAK0485239.1"/>
    <property type="molecule type" value="Genomic_DNA"/>
</dbReference>
<dbReference type="Pfam" id="PF01556">
    <property type="entry name" value="DnaJ_C"/>
    <property type="match status" value="1"/>
</dbReference>
<keyword evidence="5" id="KW-1185">Reference proteome</keyword>
<dbReference type="InterPro" id="IPR002939">
    <property type="entry name" value="DnaJ_C"/>
</dbReference>
<comment type="caution">
    <text evidence="4">The sequence shown here is derived from an EMBL/GenBank/DDBJ whole genome shotgun (WGS) entry which is preliminary data.</text>
</comment>
<reference evidence="4" key="1">
    <citation type="submission" date="2023-06" db="EMBL/GenBank/DDBJ databases">
        <authorList>
            <consortium name="Lawrence Berkeley National Laboratory"/>
            <person name="Ahrendt S."/>
            <person name="Sahu N."/>
            <person name="Indic B."/>
            <person name="Wong-Bajracharya J."/>
            <person name="Merenyi Z."/>
            <person name="Ke H.-M."/>
            <person name="Monk M."/>
            <person name="Kocsube S."/>
            <person name="Drula E."/>
            <person name="Lipzen A."/>
            <person name="Balint B."/>
            <person name="Henrissat B."/>
            <person name="Andreopoulos B."/>
            <person name="Martin F.M."/>
            <person name="Harder C.B."/>
            <person name="Rigling D."/>
            <person name="Ford K.L."/>
            <person name="Foster G.D."/>
            <person name="Pangilinan J."/>
            <person name="Papanicolaou A."/>
            <person name="Barry K."/>
            <person name="LaButti K."/>
            <person name="Viragh M."/>
            <person name="Koriabine M."/>
            <person name="Yan M."/>
            <person name="Riley R."/>
            <person name="Champramary S."/>
            <person name="Plett K.L."/>
            <person name="Tsai I.J."/>
            <person name="Slot J."/>
            <person name="Sipos G."/>
            <person name="Plett J."/>
            <person name="Nagy L.G."/>
            <person name="Grigoriev I.V."/>
        </authorList>
    </citation>
    <scope>NUCLEOTIDE SEQUENCE</scope>
    <source>
        <strain evidence="4">ICMP 16352</strain>
    </source>
</reference>
<keyword evidence="1" id="KW-0143">Chaperone</keyword>
<feature type="compositionally biased region" description="Polar residues" evidence="2">
    <location>
        <begin position="66"/>
        <end position="99"/>
    </location>
</feature>
<evidence type="ECO:0000313" key="4">
    <source>
        <dbReference type="EMBL" id="KAK0485239.1"/>
    </source>
</evidence>
<evidence type="ECO:0000313" key="5">
    <source>
        <dbReference type="Proteomes" id="UP001175227"/>
    </source>
</evidence>
<dbReference type="InterPro" id="IPR051339">
    <property type="entry name" value="DnaJ_subfamily_B"/>
</dbReference>
<dbReference type="SUPFAM" id="SSF49493">
    <property type="entry name" value="HSP40/DnaJ peptide-binding domain"/>
    <property type="match status" value="1"/>
</dbReference>
<feature type="region of interest" description="Disordered" evidence="2">
    <location>
        <begin position="14"/>
        <end position="50"/>
    </location>
</feature>
<feature type="compositionally biased region" description="Polar residues" evidence="2">
    <location>
        <begin position="24"/>
        <end position="50"/>
    </location>
</feature>
<organism evidence="4 5">
    <name type="scientific">Armillaria novae-zelandiae</name>
    <dbReference type="NCBI Taxonomy" id="153914"/>
    <lineage>
        <taxon>Eukaryota</taxon>
        <taxon>Fungi</taxon>
        <taxon>Dikarya</taxon>
        <taxon>Basidiomycota</taxon>
        <taxon>Agaricomycotina</taxon>
        <taxon>Agaricomycetes</taxon>
        <taxon>Agaricomycetidae</taxon>
        <taxon>Agaricales</taxon>
        <taxon>Marasmiineae</taxon>
        <taxon>Physalacriaceae</taxon>
        <taxon>Armillaria</taxon>
    </lineage>
</organism>
<gene>
    <name evidence="4" type="ORF">IW261DRAFT_1461481</name>
</gene>
<dbReference type="GO" id="GO:0005829">
    <property type="term" value="C:cytosol"/>
    <property type="evidence" value="ECO:0007669"/>
    <property type="project" value="TreeGrafter"/>
</dbReference>
<dbReference type="GO" id="GO:0006413">
    <property type="term" value="P:translational initiation"/>
    <property type="evidence" value="ECO:0007669"/>
    <property type="project" value="TreeGrafter"/>
</dbReference>
<dbReference type="PANTHER" id="PTHR24078">
    <property type="entry name" value="DNAJ HOMOLOG SUBFAMILY C MEMBER"/>
    <property type="match status" value="1"/>
</dbReference>
<sequence length="366" mass="41067">MSNLYAQINRAYRALMRRPPTSQPHPRNTSVPRMSRSVSIVTDNTAPNRSTDTLVSIFSAGGAASVESSTTAPPSPQDSSQTLPGKRSNNPFFSPQAPSCTEAHVDTEEWISVEPEHAAEKEPSRKSKAPNSRAFDADDQPQKEAKDVPVYKSKSKGIPTVVRPQHQLNISVTHLHRHPISSIGTGCSKMWRYSLALTLEDLFFGKECRFRITRSYLSGIRETIVLDVEIPPGCEDGTNFVFANVGHQRRDGSFQDIVFIVQETSHEAFARVGQDLIMKVLVPWSECLQRKNVRLHFTGLDNETLSARVSYGREKRRHGQCRIKDGGMPIVQNGEMVARGDLIVHWEITRPHRRSRWSAMKSWLGV</sequence>
<dbReference type="GO" id="GO:0051087">
    <property type="term" value="F:protein-folding chaperone binding"/>
    <property type="evidence" value="ECO:0007669"/>
    <property type="project" value="TreeGrafter"/>
</dbReference>